<accession>X1N9Q3</accession>
<sequence>MLVTSMPIGHAFEHALQWRHSFSNISLGVKETCKKLILLKGAKIAPIGQKYLHQPRSTVKINTRNRMNIISAIQKKGLGANLLGYKIRVGIVPVRMPTGQISVNIKPMRAVVRMTSPISVTYFTYRKYGSIL</sequence>
<organism evidence="1">
    <name type="scientific">marine sediment metagenome</name>
    <dbReference type="NCBI Taxonomy" id="412755"/>
    <lineage>
        <taxon>unclassified sequences</taxon>
        <taxon>metagenomes</taxon>
        <taxon>ecological metagenomes</taxon>
    </lineage>
</organism>
<reference evidence="1" key="1">
    <citation type="journal article" date="2014" name="Front. Microbiol.">
        <title>High frequency of phylogenetically diverse reductive dehalogenase-homologous genes in deep subseafloor sedimentary metagenomes.</title>
        <authorList>
            <person name="Kawai M."/>
            <person name="Futagami T."/>
            <person name="Toyoda A."/>
            <person name="Takaki Y."/>
            <person name="Nishi S."/>
            <person name="Hori S."/>
            <person name="Arai W."/>
            <person name="Tsubouchi T."/>
            <person name="Morono Y."/>
            <person name="Uchiyama I."/>
            <person name="Ito T."/>
            <person name="Fujiyama A."/>
            <person name="Inagaki F."/>
            <person name="Takami H."/>
        </authorList>
    </citation>
    <scope>NUCLEOTIDE SEQUENCE</scope>
    <source>
        <strain evidence="1">Expedition CK06-06</strain>
    </source>
</reference>
<comment type="caution">
    <text evidence="1">The sequence shown here is derived from an EMBL/GenBank/DDBJ whole genome shotgun (WGS) entry which is preliminary data.</text>
</comment>
<gene>
    <name evidence="1" type="ORF">S06H3_46369</name>
</gene>
<dbReference type="EMBL" id="BARV01029033">
    <property type="protein sequence ID" value="GAI40358.1"/>
    <property type="molecule type" value="Genomic_DNA"/>
</dbReference>
<evidence type="ECO:0000313" key="1">
    <source>
        <dbReference type="EMBL" id="GAI40358.1"/>
    </source>
</evidence>
<protein>
    <submittedName>
        <fullName evidence="1">Uncharacterized protein</fullName>
    </submittedName>
</protein>
<name>X1N9Q3_9ZZZZ</name>
<dbReference type="AlphaFoldDB" id="X1N9Q3"/>
<proteinExistence type="predicted"/>